<dbReference type="KEGG" id="vg:65072107"/>
<protein>
    <submittedName>
        <fullName evidence="2">Putative autotransporter adhesin</fullName>
    </submittedName>
</protein>
<dbReference type="EMBL" id="HM596271">
    <property type="protein sequence ID" value="ADP69235.1"/>
    <property type="molecule type" value="Genomic_DNA"/>
</dbReference>
<dbReference type="Proteomes" id="UP000257750">
    <property type="component" value="Segment"/>
</dbReference>
<feature type="compositionally biased region" description="Polar residues" evidence="1">
    <location>
        <begin position="1"/>
        <end position="11"/>
    </location>
</feature>
<dbReference type="Gene3D" id="1.20.5.340">
    <property type="match status" value="1"/>
</dbReference>
<reference evidence="2 3" key="1">
    <citation type="journal article" date="2010" name="Arch. Virol.">
        <title>Complete genome sequence of ?MH1, a Leuconostoc temperate phage.</title>
        <authorList>
            <person name="Jang S.H."/>
            <person name="Hwang M.H."/>
            <person name="Chang H.I."/>
        </authorList>
    </citation>
    <scope>NUCLEOTIDE SEQUENCE [LARGE SCALE GENOMIC DNA]</scope>
</reference>
<feature type="region of interest" description="Disordered" evidence="1">
    <location>
        <begin position="1"/>
        <end position="25"/>
    </location>
</feature>
<evidence type="ECO:0000313" key="2">
    <source>
        <dbReference type="EMBL" id="ADP69235.1"/>
    </source>
</evidence>
<organism evidence="2 3">
    <name type="scientific">Leuconostoc phage phiMH1</name>
    <dbReference type="NCBI Taxonomy" id="912321"/>
    <lineage>
        <taxon>Viruses</taxon>
        <taxon>Duplodnaviria</taxon>
        <taxon>Heunggongvirae</taxon>
        <taxon>Uroviricota</taxon>
        <taxon>Caudoviricetes</taxon>
        <taxon>Seongbukvirus</taxon>
        <taxon>Seongbukvirus MH1</taxon>
    </lineage>
</organism>
<accession>E3W8G8</accession>
<dbReference type="RefSeq" id="YP_010083097.1">
    <property type="nucleotide sequence ID" value="NC_055037.1"/>
</dbReference>
<sequence>MNGTKQSITDIQTKDGQQDARMGNIETSVSGVQSDFSSYKTTNDGAVQTAQTTAQTAVDGLKTKVSQTDYNTKTGQLQTDLTATTQTANQAKTDIVSIKQKDGEQDAKMNSIVSDANGTKQTVSDLQTTQGKQSGDISTLQQRADGFDATVAKINTTVNSLGQINHCLHRV</sequence>
<name>E3W8G8_9CAUD</name>
<evidence type="ECO:0000256" key="1">
    <source>
        <dbReference type="SAM" id="MobiDB-lite"/>
    </source>
</evidence>
<evidence type="ECO:0000313" key="3">
    <source>
        <dbReference type="Proteomes" id="UP000257750"/>
    </source>
</evidence>
<dbReference type="GeneID" id="65072107"/>
<keyword evidence="3" id="KW-1185">Reference proteome</keyword>
<proteinExistence type="predicted"/>